<feature type="transmembrane region" description="Helical" evidence="1">
    <location>
        <begin position="114"/>
        <end position="131"/>
    </location>
</feature>
<evidence type="ECO:0000259" key="2">
    <source>
        <dbReference type="Pfam" id="PF12773"/>
    </source>
</evidence>
<feature type="domain" description="DZANK-type" evidence="2">
    <location>
        <begin position="4"/>
        <end position="39"/>
    </location>
</feature>
<dbReference type="Pfam" id="PF12773">
    <property type="entry name" value="DZR"/>
    <property type="match status" value="1"/>
</dbReference>
<feature type="transmembrane region" description="Helical" evidence="1">
    <location>
        <begin position="89"/>
        <end position="108"/>
    </location>
</feature>
<organism evidence="3 4">
    <name type="scientific">Lactobacillus crispatus</name>
    <dbReference type="NCBI Taxonomy" id="47770"/>
    <lineage>
        <taxon>Bacteria</taxon>
        <taxon>Bacillati</taxon>
        <taxon>Bacillota</taxon>
        <taxon>Bacilli</taxon>
        <taxon>Lactobacillales</taxon>
        <taxon>Lactobacillaceae</taxon>
        <taxon>Lactobacillus</taxon>
    </lineage>
</organism>
<dbReference type="AlphaFoldDB" id="A0A4Q0LSA9"/>
<dbReference type="RefSeq" id="WP_005725681.1">
    <property type="nucleotide sequence ID" value="NZ_CP058996.1"/>
</dbReference>
<evidence type="ECO:0000256" key="1">
    <source>
        <dbReference type="SAM" id="Phobius"/>
    </source>
</evidence>
<keyword evidence="1" id="KW-1133">Transmembrane helix</keyword>
<dbReference type="EMBL" id="SCLX01000022">
    <property type="protein sequence ID" value="RXF57887.1"/>
    <property type="molecule type" value="Genomic_DNA"/>
</dbReference>
<keyword evidence="1" id="KW-0812">Transmembrane</keyword>
<comment type="caution">
    <text evidence="3">The sequence shown here is derived from an EMBL/GenBank/DDBJ whole genome shotgun (WGS) entry which is preliminary data.</text>
</comment>
<feature type="transmembrane region" description="Helical" evidence="1">
    <location>
        <begin position="197"/>
        <end position="217"/>
    </location>
</feature>
<evidence type="ECO:0000313" key="4">
    <source>
        <dbReference type="Proteomes" id="UP000289808"/>
    </source>
</evidence>
<accession>A0A4Q0LSA9</accession>
<evidence type="ECO:0000313" key="3">
    <source>
        <dbReference type="EMBL" id="RXF57887.1"/>
    </source>
</evidence>
<dbReference type="Proteomes" id="UP000289808">
    <property type="component" value="Unassembled WGS sequence"/>
</dbReference>
<feature type="transmembrane region" description="Helical" evidence="1">
    <location>
        <begin position="249"/>
        <end position="270"/>
    </location>
</feature>
<protein>
    <submittedName>
        <fullName evidence="3">Zinc-ribbon domain-containing protein</fullName>
    </submittedName>
</protein>
<name>A0A4Q0LSA9_9LACO</name>
<sequence>MTTCPNCGHEISETDDVCPNCGHEISETDDVCPNCGFNLKKYRDDFFTDQHQKAKFEEPDEGEKIISRAAYREEFIPEKQNSTVQRMIAWVRKNATLVFLLGVLLLILMSFSRAAGWTSFLALMVWLYIVCDRKDKIEQYTVDKRLTQKIDRIGSEVFNRVDARGSKVKEKNREFVQKHPRVENRVREIKDGRKPHFNYVQISVILTALVSLIVLFTDSGASFYTQRMSISNVLFSLAGRLLSSGATSWYALILYVVWLLLFLFPIFIIYNVLKNTKASQTLAFFLSLIESVFLIYIVFQMSSAVGASTGVLAQLTSQLMSYAVSLGASAYFMILASVLTTILAGYNLFKKNKTKNEQ</sequence>
<dbReference type="CDD" id="cd00350">
    <property type="entry name" value="rubredoxin_like"/>
    <property type="match status" value="1"/>
</dbReference>
<reference evidence="3 4" key="1">
    <citation type="submission" date="2019-01" db="EMBL/GenBank/DDBJ databases">
        <title>The genome sequence of Lactobacillus crispatus L49.</title>
        <authorList>
            <person name="Zhong J."/>
            <person name="Zhang J."/>
        </authorList>
    </citation>
    <scope>NUCLEOTIDE SEQUENCE [LARGE SCALE GENOMIC DNA]</scope>
    <source>
        <strain evidence="3 4">L49</strain>
    </source>
</reference>
<proteinExistence type="predicted"/>
<feature type="transmembrane region" description="Helical" evidence="1">
    <location>
        <begin position="319"/>
        <end position="349"/>
    </location>
</feature>
<feature type="transmembrane region" description="Helical" evidence="1">
    <location>
        <begin position="282"/>
        <end position="299"/>
    </location>
</feature>
<gene>
    <name evidence="3" type="ORF">ERD32_05075</name>
</gene>
<dbReference type="InterPro" id="IPR025874">
    <property type="entry name" value="DZR"/>
</dbReference>
<keyword evidence="1" id="KW-0472">Membrane</keyword>